<protein>
    <submittedName>
        <fullName evidence="2">Unannotated protein</fullName>
    </submittedName>
</protein>
<gene>
    <name evidence="2" type="ORF">UFOPK4032_00425</name>
</gene>
<feature type="compositionally biased region" description="Pro residues" evidence="1">
    <location>
        <begin position="217"/>
        <end position="231"/>
    </location>
</feature>
<dbReference type="AlphaFoldDB" id="A0A6J7P0V9"/>
<organism evidence="2">
    <name type="scientific">freshwater metagenome</name>
    <dbReference type="NCBI Taxonomy" id="449393"/>
    <lineage>
        <taxon>unclassified sequences</taxon>
        <taxon>metagenomes</taxon>
        <taxon>ecological metagenomes</taxon>
    </lineage>
</organism>
<accession>A0A6J7P0V9</accession>
<reference evidence="2" key="1">
    <citation type="submission" date="2020-05" db="EMBL/GenBank/DDBJ databases">
        <authorList>
            <person name="Chiriac C."/>
            <person name="Salcher M."/>
            <person name="Ghai R."/>
            <person name="Kavagutti S V."/>
        </authorList>
    </citation>
    <scope>NUCLEOTIDE SEQUENCE</scope>
</reference>
<name>A0A6J7P0V9_9ZZZZ</name>
<feature type="region of interest" description="Disordered" evidence="1">
    <location>
        <begin position="215"/>
        <end position="240"/>
    </location>
</feature>
<sequence>MKKKILGAISAVALVVGIINIPTAQAASTNSLRWDQTSAAGIGWAVENIAAEQDYNNFVKYYTPGVKLWQAIAPAGGKVDIKYIVKDSSGNLLPNTAVTIVYNPSYSIGTSKSTTLDGTPIGTPKGGPDSGLYASAVTNSRGEVTFSVINKDSSGDPAIANDGTTTPTYNRDNAYTQIQIFVGAVSGSNLTNLQKSQDIDILEIHFMNGVTAKVAPAPAPEPTATPSPSASPSPTATKEPVVVVPNPSIRLKSPVFTSANSVDSTADIAQYYSAGTKAFYTYLAAGSSISLTYHATLDGTKPAANKQIELYVNSPYSGSKANWVSGSTKIAAPAAVDATYGAKLIGTTDANGDVTFKLTNTDTKNLEIAPTTPYQDRGAIKPARLFGTLKPMFAGVTSDMAEDTDLVTFDIYAGAKAATTTITCVKGKTSKKVTAVKPVCPKGYTRKK</sequence>
<evidence type="ECO:0000256" key="1">
    <source>
        <dbReference type="SAM" id="MobiDB-lite"/>
    </source>
</evidence>
<proteinExistence type="predicted"/>
<dbReference type="EMBL" id="CAFBOW010000063">
    <property type="protein sequence ID" value="CAB4995744.1"/>
    <property type="molecule type" value="Genomic_DNA"/>
</dbReference>
<evidence type="ECO:0000313" key="2">
    <source>
        <dbReference type="EMBL" id="CAB4995744.1"/>
    </source>
</evidence>